<accession>A0A9I9ECD7</accession>
<reference evidence="1" key="1">
    <citation type="submission" date="2023-03" db="UniProtKB">
        <authorList>
            <consortium name="EnsemblPlants"/>
        </authorList>
    </citation>
    <scope>IDENTIFICATION</scope>
</reference>
<protein>
    <submittedName>
        <fullName evidence="1">Uncharacterized protein</fullName>
    </submittedName>
</protein>
<name>A0A9I9ECD7_CUCME</name>
<organism evidence="1">
    <name type="scientific">Cucumis melo</name>
    <name type="common">Muskmelon</name>
    <dbReference type="NCBI Taxonomy" id="3656"/>
    <lineage>
        <taxon>Eukaryota</taxon>
        <taxon>Viridiplantae</taxon>
        <taxon>Streptophyta</taxon>
        <taxon>Embryophyta</taxon>
        <taxon>Tracheophyta</taxon>
        <taxon>Spermatophyta</taxon>
        <taxon>Magnoliopsida</taxon>
        <taxon>eudicotyledons</taxon>
        <taxon>Gunneridae</taxon>
        <taxon>Pentapetalae</taxon>
        <taxon>rosids</taxon>
        <taxon>fabids</taxon>
        <taxon>Cucurbitales</taxon>
        <taxon>Cucurbitaceae</taxon>
        <taxon>Benincaseae</taxon>
        <taxon>Cucumis</taxon>
    </lineage>
</organism>
<dbReference type="AntiFam" id="ANF00010">
    <property type="entry name" value="tRNA translation"/>
</dbReference>
<evidence type="ECO:0000313" key="1">
    <source>
        <dbReference type="EnsemblPlants" id="MELO3C031615.2.1"/>
    </source>
</evidence>
<dbReference type="EnsemblPlants" id="MELO3C031615.2.1">
    <property type="protein sequence ID" value="MELO3C031615.2.1"/>
    <property type="gene ID" value="MELO3C031615.2"/>
</dbReference>
<sequence length="119" mass="12640">MLTSARLAQSVERKALNLVVVGFDSAFKKARLAQSVERKALNLVVVGSNPTVGEGIGFSTQNGIAQGSWVRTTRYAFASKTARLAQLVERKALNLVVVGSSPTVGEGVSRVNPILLKES</sequence>
<dbReference type="AlphaFoldDB" id="A0A9I9ECD7"/>
<proteinExistence type="predicted"/>
<dbReference type="Gramene" id="MELO3C031615.2.1">
    <property type="protein sequence ID" value="MELO3C031615.2.1"/>
    <property type="gene ID" value="MELO3C031615.2"/>
</dbReference>